<dbReference type="Gene3D" id="1.20.1050.10">
    <property type="match status" value="1"/>
</dbReference>
<dbReference type="PANTHER" id="PTHR32419:SF6">
    <property type="entry name" value="GLUTATHIONE S-TRANSFERASE OMEGA-LIKE 1-RELATED"/>
    <property type="match status" value="1"/>
</dbReference>
<dbReference type="InterPro" id="IPR036282">
    <property type="entry name" value="Glutathione-S-Trfase_C_sf"/>
</dbReference>
<dbReference type="PANTHER" id="PTHR32419">
    <property type="entry name" value="GLUTATHIONYL-HYDROQUINONE REDUCTASE"/>
    <property type="match status" value="1"/>
</dbReference>
<sequence length="319" mass="36484">MAKVSNEVARKNTSNDFFTSSIGNKEELPVEAGRYRLIWAAICPWAHRSVIVRNLLGLENVISLGTVNSVRTENGWEFSLDDGGIDPILGIRFLSEVYVNADPEFNGRSTVPAVVDVTTKKVVHNDYLNLTNDLETVWKPFHKENAPDIYPEHLRKEIDELNKIFHNDINNGVYKCRSAHSQEEYELAYETLFNRLDELESRLSTQRYLFGDFITDSDIRLFVTLVRFDVVYHSLFKANRNRLIDFPNLWAYARDLYQTPGFGDTTDFEAIKKGYYASSNGEDNPLKIVPKGPDVSGWNTPHGRENLTINNTILVSKKN</sequence>
<dbReference type="Gene3D" id="3.40.30.10">
    <property type="entry name" value="Glutaredoxin"/>
    <property type="match status" value="1"/>
</dbReference>
<protein>
    <submittedName>
        <fullName evidence="5">Glutathione S-transferase family protein</fullName>
    </submittedName>
</protein>
<accession>A0A3N9UGC7</accession>
<dbReference type="Pfam" id="PF13410">
    <property type="entry name" value="GST_C_2"/>
    <property type="match status" value="1"/>
</dbReference>
<feature type="active site" description="Proton donor/acceptor" evidence="1">
    <location>
        <position position="174"/>
    </location>
</feature>
<feature type="site" description="Lowers pKa of active site Cys" evidence="3">
    <location>
        <position position="232"/>
    </location>
</feature>
<dbReference type="SUPFAM" id="SSF52833">
    <property type="entry name" value="Thioredoxin-like"/>
    <property type="match status" value="1"/>
</dbReference>
<dbReference type="PIRSF" id="PIRSF015753">
    <property type="entry name" value="GST"/>
    <property type="match status" value="1"/>
</dbReference>
<dbReference type="InterPro" id="IPR004045">
    <property type="entry name" value="Glutathione_S-Trfase_N"/>
</dbReference>
<feature type="binding site" evidence="2">
    <location>
        <position position="76"/>
    </location>
    <ligand>
        <name>glutathione</name>
        <dbReference type="ChEBI" id="CHEBI:57925"/>
    </ligand>
</feature>
<keyword evidence="5" id="KW-0808">Transferase</keyword>
<evidence type="ECO:0000259" key="4">
    <source>
        <dbReference type="PROSITE" id="PS50405"/>
    </source>
</evidence>
<evidence type="ECO:0000313" key="6">
    <source>
        <dbReference type="Proteomes" id="UP000274033"/>
    </source>
</evidence>
<dbReference type="Pfam" id="PF13409">
    <property type="entry name" value="GST_N_2"/>
    <property type="match status" value="1"/>
</dbReference>
<comment type="caution">
    <text evidence="5">The sequence shown here is derived from an EMBL/GenBank/DDBJ whole genome shotgun (WGS) entry which is preliminary data.</text>
</comment>
<feature type="domain" description="GST C-terminal" evidence="4">
    <location>
        <begin position="151"/>
        <end position="275"/>
    </location>
</feature>
<dbReference type="AlphaFoldDB" id="A0A3N9UGC7"/>
<dbReference type="SUPFAM" id="SSF47616">
    <property type="entry name" value="GST C-terminal domain-like"/>
    <property type="match status" value="1"/>
</dbReference>
<dbReference type="OrthoDB" id="9769158at2"/>
<evidence type="ECO:0000256" key="3">
    <source>
        <dbReference type="PIRSR" id="PIRSR015753-3"/>
    </source>
</evidence>
<dbReference type="InterPro" id="IPR040079">
    <property type="entry name" value="Glutathione_S-Trfase"/>
</dbReference>
<dbReference type="InterPro" id="IPR047047">
    <property type="entry name" value="GST_Omega-like_C"/>
</dbReference>
<reference evidence="5 6" key="1">
    <citation type="journal article" date="2013" name="J. Microbiol.">
        <title>Lysinibacillus chungkukjangi sp. nov., isolated from Chungkukjang, Korean fermented soybean food.</title>
        <authorList>
            <person name="Kim S.J."/>
            <person name="Jang Y.H."/>
            <person name="Hamada M."/>
            <person name="Ahn J.H."/>
            <person name="Weon H.Y."/>
            <person name="Suzuki K."/>
            <person name="Whang K.S."/>
            <person name="Kwon S.W."/>
        </authorList>
    </citation>
    <scope>NUCLEOTIDE SEQUENCE [LARGE SCALE GENOMIC DNA]</scope>
    <source>
        <strain evidence="5 6">MCCC 1A12701</strain>
    </source>
</reference>
<organism evidence="5 6">
    <name type="scientific">Lysinibacillus composti</name>
    <dbReference type="NCBI Taxonomy" id="720633"/>
    <lineage>
        <taxon>Bacteria</taxon>
        <taxon>Bacillati</taxon>
        <taxon>Bacillota</taxon>
        <taxon>Bacilli</taxon>
        <taxon>Bacillales</taxon>
        <taxon>Bacillaceae</taxon>
        <taxon>Lysinibacillus</taxon>
    </lineage>
</organism>
<proteinExistence type="predicted"/>
<dbReference type="SFLD" id="SFLDG01148">
    <property type="entry name" value="Xi_(cytGST)"/>
    <property type="match status" value="1"/>
</dbReference>
<keyword evidence="6" id="KW-1185">Reference proteome</keyword>
<name>A0A3N9UGC7_9BACI</name>
<dbReference type="EMBL" id="RRCT01000005">
    <property type="protein sequence ID" value="RQW75233.1"/>
    <property type="molecule type" value="Genomic_DNA"/>
</dbReference>
<feature type="binding site" evidence="2">
    <location>
        <begin position="108"/>
        <end position="111"/>
    </location>
    <ligand>
        <name>glutathione</name>
        <dbReference type="ChEBI" id="CHEBI:57925"/>
    </ligand>
</feature>
<dbReference type="InterPro" id="IPR010987">
    <property type="entry name" value="Glutathione-S-Trfase_C-like"/>
</dbReference>
<dbReference type="PROSITE" id="PS50405">
    <property type="entry name" value="GST_CTER"/>
    <property type="match status" value="1"/>
</dbReference>
<dbReference type="InterPro" id="IPR036249">
    <property type="entry name" value="Thioredoxin-like_sf"/>
</dbReference>
<evidence type="ECO:0000256" key="1">
    <source>
        <dbReference type="PIRSR" id="PIRSR015753-1"/>
    </source>
</evidence>
<dbReference type="Proteomes" id="UP000274033">
    <property type="component" value="Unassembled WGS sequence"/>
</dbReference>
<evidence type="ECO:0000256" key="2">
    <source>
        <dbReference type="PIRSR" id="PIRSR015753-2"/>
    </source>
</evidence>
<dbReference type="GO" id="GO:0005737">
    <property type="term" value="C:cytoplasm"/>
    <property type="evidence" value="ECO:0007669"/>
    <property type="project" value="TreeGrafter"/>
</dbReference>
<dbReference type="SFLD" id="SFLDS00019">
    <property type="entry name" value="Glutathione_Transferase_(cytos"/>
    <property type="match status" value="1"/>
</dbReference>
<dbReference type="SFLD" id="SFLDG01206">
    <property type="entry name" value="Xi.1"/>
    <property type="match status" value="1"/>
</dbReference>
<evidence type="ECO:0000313" key="5">
    <source>
        <dbReference type="EMBL" id="RQW75233.1"/>
    </source>
</evidence>
<dbReference type="InterPro" id="IPR016639">
    <property type="entry name" value="GST_Omega/GSH"/>
</dbReference>
<dbReference type="RefSeq" id="WP_124763890.1">
    <property type="nucleotide sequence ID" value="NZ_JAFBDY010000004.1"/>
</dbReference>
<dbReference type="GO" id="GO:0004364">
    <property type="term" value="F:glutathione transferase activity"/>
    <property type="evidence" value="ECO:0007669"/>
    <property type="project" value="InterPro"/>
</dbReference>
<gene>
    <name evidence="5" type="ORF">EBB45_07700</name>
</gene>
<feature type="active site" description="Nucleophile" evidence="1">
    <location>
        <position position="43"/>
    </location>
</feature>
<dbReference type="CDD" id="cd03190">
    <property type="entry name" value="GST_C_Omega_like"/>
    <property type="match status" value="1"/>
</dbReference>
<feature type="site" description="Lowers pKa of active site Cys" evidence="3">
    <location>
        <position position="275"/>
    </location>
</feature>